<dbReference type="PIRSF" id="PIRSF016599">
    <property type="entry name" value="Xaa-His_dipept"/>
    <property type="match status" value="1"/>
</dbReference>
<dbReference type="PRINTS" id="PR00934">
    <property type="entry name" value="XHISDIPTASE"/>
</dbReference>
<evidence type="ECO:0000256" key="15">
    <source>
        <dbReference type="ARBA" id="ARBA00076004"/>
    </source>
</evidence>
<evidence type="ECO:0000256" key="17">
    <source>
        <dbReference type="ARBA" id="ARBA00078074"/>
    </source>
</evidence>
<dbReference type="RefSeq" id="WP_039425608.1">
    <property type="nucleotide sequence ID" value="NZ_JASBZW010000003.1"/>
</dbReference>
<evidence type="ECO:0000256" key="8">
    <source>
        <dbReference type="ARBA" id="ARBA00023285"/>
    </source>
</evidence>
<dbReference type="NCBIfam" id="TIGR01893">
    <property type="entry name" value="aa-his-dipept"/>
    <property type="match status" value="1"/>
</dbReference>
<dbReference type="GO" id="GO:0005829">
    <property type="term" value="C:cytosol"/>
    <property type="evidence" value="ECO:0007669"/>
    <property type="project" value="TreeGrafter"/>
</dbReference>
<evidence type="ECO:0000256" key="5">
    <source>
        <dbReference type="ARBA" id="ARBA00022801"/>
    </source>
</evidence>
<sequence length="486" mass="54262">MNITDLKPTKVWKFFHEITQVPRPSKKEEKILAYLVKFAEDRNLKYRTDEVGNLVIEKPATPGYEHLETVILQSHMDMVCEKNADKIHDFENDPIRTIIDGEWLRADGTTLGADNGIGCAAELAILDSDDIEHGPIECLFTMDEETGMTGAMNLKPGFFNGKILLNLDSEDEGELFIGCAGGMGTMAEFAYEKRETTDDYLYFEVKVSGLKGGHSGGEIHIGLGNANKILTRYLYALERELDWKLCSFQGGNLHNAIPREAHAVIGLKADQKERARVILNELAAAVEDELKRVDPGVKLEMKSVEKPAYRIDCDTKRRLVRALYACPHGVYGMSHDIEGLVETSSNLASVKMKEDDKIYVETSQRSSTSSLISDIANTVASVFELAGAKISFRDPYPGWKPNPDSPILKAASESYERVFGRKPAVKAIHAGLECGLFLDKYPYLDMVSFGPTLRDVHSPVEKIEIKTVQLWWDHLVDILKHIPAAK</sequence>
<dbReference type="Proteomes" id="UP000030146">
    <property type="component" value="Unassembled WGS sequence"/>
</dbReference>
<dbReference type="PANTHER" id="PTHR43501:SF1">
    <property type="entry name" value="CYTOSOL NON-SPECIFIC DIPEPTIDASE"/>
    <property type="match status" value="1"/>
</dbReference>
<keyword evidence="8" id="KW-0170">Cobalt</keyword>
<gene>
    <name evidence="19" type="ORF">HR15_08230</name>
</gene>
<dbReference type="AlphaFoldDB" id="A0A0A2DTL6"/>
<evidence type="ECO:0000313" key="20">
    <source>
        <dbReference type="Proteomes" id="UP000030146"/>
    </source>
</evidence>
<feature type="domain" description="Peptidase M20 dimerisation" evidence="18">
    <location>
        <begin position="208"/>
        <end position="292"/>
    </location>
</feature>
<organism evidence="19 20">
    <name type="scientific">Porphyromonas gulae</name>
    <dbReference type="NCBI Taxonomy" id="111105"/>
    <lineage>
        <taxon>Bacteria</taxon>
        <taxon>Pseudomonadati</taxon>
        <taxon>Bacteroidota</taxon>
        <taxon>Bacteroidia</taxon>
        <taxon>Bacteroidales</taxon>
        <taxon>Porphyromonadaceae</taxon>
        <taxon>Porphyromonas</taxon>
    </lineage>
</organism>
<dbReference type="EC" id="3.4.13.18" evidence="10"/>
<protein>
    <recommendedName>
        <fullName evidence="13">Cytosol non-specific dipeptidase</fullName>
        <ecNumber evidence="10">3.4.13.18</ecNumber>
    </recommendedName>
    <alternativeName>
        <fullName evidence="16">Aminoacyl-histidine dipeptidase</fullName>
    </alternativeName>
    <alternativeName>
        <fullName evidence="15">Beta-alanyl-histidine dipeptidase</fullName>
    </alternativeName>
    <alternativeName>
        <fullName evidence="14">Carnosinase</fullName>
    </alternativeName>
    <alternativeName>
        <fullName evidence="11">Peptidase D</fullName>
    </alternativeName>
    <alternativeName>
        <fullName evidence="17">Xaa-His dipeptidase</fullName>
    </alternativeName>
</protein>
<dbReference type="GO" id="GO:0046872">
    <property type="term" value="F:metal ion binding"/>
    <property type="evidence" value="ECO:0007669"/>
    <property type="project" value="UniProtKB-KW"/>
</dbReference>
<dbReference type="PANTHER" id="PTHR43501">
    <property type="entry name" value="CYTOSOL NON-SPECIFIC DIPEPTIDASE"/>
    <property type="match status" value="1"/>
</dbReference>
<dbReference type="Pfam" id="PF07687">
    <property type="entry name" value="M20_dimer"/>
    <property type="match status" value="1"/>
</dbReference>
<dbReference type="InterPro" id="IPR036264">
    <property type="entry name" value="Bact_exopeptidase_dim_dom"/>
</dbReference>
<keyword evidence="5" id="KW-0378">Hydrolase</keyword>
<keyword evidence="3" id="KW-0645">Protease</keyword>
<dbReference type="SUPFAM" id="SSF53187">
    <property type="entry name" value="Zn-dependent exopeptidases"/>
    <property type="match status" value="1"/>
</dbReference>
<dbReference type="SUPFAM" id="SSF55031">
    <property type="entry name" value="Bacterial exopeptidase dimerisation domain"/>
    <property type="match status" value="1"/>
</dbReference>
<evidence type="ECO:0000256" key="3">
    <source>
        <dbReference type="ARBA" id="ARBA00022670"/>
    </source>
</evidence>
<name>A0A0A2DTL6_9PORP</name>
<accession>A0A0A2DTL6</accession>
<evidence type="ECO:0000256" key="11">
    <source>
        <dbReference type="ARBA" id="ARBA00044252"/>
    </source>
</evidence>
<dbReference type="CDD" id="cd03890">
    <property type="entry name" value="M20_pepD"/>
    <property type="match status" value="1"/>
</dbReference>
<keyword evidence="7" id="KW-0482">Metalloprotease</keyword>
<dbReference type="InterPro" id="IPR002933">
    <property type="entry name" value="Peptidase_M20"/>
</dbReference>
<evidence type="ECO:0000256" key="2">
    <source>
        <dbReference type="ARBA" id="ARBA00001947"/>
    </source>
</evidence>
<dbReference type="GO" id="GO:0070573">
    <property type="term" value="F:metallodipeptidase activity"/>
    <property type="evidence" value="ECO:0007669"/>
    <property type="project" value="TreeGrafter"/>
</dbReference>
<evidence type="ECO:0000256" key="16">
    <source>
        <dbReference type="ARBA" id="ARBA00077688"/>
    </source>
</evidence>
<evidence type="ECO:0000256" key="7">
    <source>
        <dbReference type="ARBA" id="ARBA00023049"/>
    </source>
</evidence>
<keyword evidence="4" id="KW-0479">Metal-binding</keyword>
<evidence type="ECO:0000256" key="6">
    <source>
        <dbReference type="ARBA" id="ARBA00022833"/>
    </source>
</evidence>
<evidence type="ECO:0000313" key="19">
    <source>
        <dbReference type="EMBL" id="KGN86140.1"/>
    </source>
</evidence>
<dbReference type="Pfam" id="PF01546">
    <property type="entry name" value="Peptidase_M20"/>
    <property type="match status" value="1"/>
</dbReference>
<evidence type="ECO:0000256" key="13">
    <source>
        <dbReference type="ARBA" id="ARBA00071271"/>
    </source>
</evidence>
<keyword evidence="20" id="KW-1185">Reference proteome</keyword>
<comment type="similarity">
    <text evidence="12">Belongs to the peptidase M20C family.</text>
</comment>
<comment type="cofactor">
    <cofactor evidence="2">
        <name>Zn(2+)</name>
        <dbReference type="ChEBI" id="CHEBI:29105"/>
    </cofactor>
</comment>
<reference evidence="19 20" key="1">
    <citation type="submission" date="2014-08" db="EMBL/GenBank/DDBJ databases">
        <title>Porphyromonas gulae strain:COT-052_OH3439 Genome sequencing.</title>
        <authorList>
            <person name="Wallis C."/>
            <person name="Deusch O."/>
            <person name="O'Flynn C."/>
            <person name="Davis I."/>
            <person name="Jospin G."/>
            <person name="Darling A.E."/>
            <person name="Coil D.A."/>
            <person name="Alexiev A."/>
            <person name="Horsfall A."/>
            <person name="Kirkwood N."/>
            <person name="Harris S."/>
            <person name="Eisen J.A."/>
        </authorList>
    </citation>
    <scope>NUCLEOTIDE SEQUENCE [LARGE SCALE GENOMIC DNA]</scope>
    <source>
        <strain evidence="20">COT-052 OH3439</strain>
    </source>
</reference>
<dbReference type="InterPro" id="IPR001160">
    <property type="entry name" value="Peptidase_M20C"/>
</dbReference>
<keyword evidence="6" id="KW-0862">Zinc</keyword>
<comment type="cofactor">
    <cofactor evidence="1">
        <name>Co(2+)</name>
        <dbReference type="ChEBI" id="CHEBI:48828"/>
    </cofactor>
</comment>
<evidence type="ECO:0000256" key="10">
    <source>
        <dbReference type="ARBA" id="ARBA00038976"/>
    </source>
</evidence>
<dbReference type="InterPro" id="IPR011650">
    <property type="entry name" value="Peptidase_M20_dimer"/>
</dbReference>
<evidence type="ECO:0000256" key="12">
    <source>
        <dbReference type="ARBA" id="ARBA00061423"/>
    </source>
</evidence>
<proteinExistence type="inferred from homology"/>
<dbReference type="MEROPS" id="M20.012"/>
<dbReference type="FunFam" id="3.40.630.10:FF:000015">
    <property type="entry name" value="Aminoacyl-histidine dipeptidase PepD"/>
    <property type="match status" value="1"/>
</dbReference>
<comment type="caution">
    <text evidence="19">The sequence shown here is derived from an EMBL/GenBank/DDBJ whole genome shotgun (WGS) entry which is preliminary data.</text>
</comment>
<dbReference type="GO" id="GO:0006508">
    <property type="term" value="P:proteolysis"/>
    <property type="evidence" value="ECO:0007669"/>
    <property type="project" value="UniProtKB-KW"/>
</dbReference>
<comment type="catalytic activity">
    <reaction evidence="9">
        <text>Hydrolysis of dipeptides, preferentially hydrophobic dipeptides including prolyl amino acids.</text>
        <dbReference type="EC" id="3.4.13.18"/>
    </reaction>
</comment>
<evidence type="ECO:0000256" key="14">
    <source>
        <dbReference type="ARBA" id="ARBA00075285"/>
    </source>
</evidence>
<evidence type="ECO:0000259" key="18">
    <source>
        <dbReference type="Pfam" id="PF07687"/>
    </source>
</evidence>
<evidence type="ECO:0000256" key="1">
    <source>
        <dbReference type="ARBA" id="ARBA00001941"/>
    </source>
</evidence>
<evidence type="ECO:0000256" key="9">
    <source>
        <dbReference type="ARBA" id="ARBA00036421"/>
    </source>
</evidence>
<dbReference type="EMBL" id="JRAK01000115">
    <property type="protein sequence ID" value="KGN86140.1"/>
    <property type="molecule type" value="Genomic_DNA"/>
</dbReference>
<dbReference type="FunFam" id="3.40.630.10:FF:000018">
    <property type="entry name" value="Aminoacyl-histidine dipeptidase PepD"/>
    <property type="match status" value="1"/>
</dbReference>
<evidence type="ECO:0000256" key="4">
    <source>
        <dbReference type="ARBA" id="ARBA00022723"/>
    </source>
</evidence>
<dbReference type="Gene3D" id="3.40.630.10">
    <property type="entry name" value="Zn peptidases"/>
    <property type="match status" value="2"/>
</dbReference>